<feature type="coiled-coil region" evidence="1">
    <location>
        <begin position="570"/>
        <end position="597"/>
    </location>
</feature>
<organism evidence="4 5">
    <name type="scientific">Hyalella azteca</name>
    <name type="common">Amphipod</name>
    <dbReference type="NCBI Taxonomy" id="294128"/>
    <lineage>
        <taxon>Eukaryota</taxon>
        <taxon>Metazoa</taxon>
        <taxon>Ecdysozoa</taxon>
        <taxon>Arthropoda</taxon>
        <taxon>Crustacea</taxon>
        <taxon>Multicrustacea</taxon>
        <taxon>Malacostraca</taxon>
        <taxon>Eumalacostraca</taxon>
        <taxon>Peracarida</taxon>
        <taxon>Amphipoda</taxon>
        <taxon>Senticaudata</taxon>
        <taxon>Talitrida</taxon>
        <taxon>Talitroidea</taxon>
        <taxon>Hyalellidae</taxon>
        <taxon>Hyalella</taxon>
    </lineage>
</organism>
<feature type="domain" description="PPC89 centrosome localisation" evidence="3">
    <location>
        <begin position="590"/>
        <end position="651"/>
    </location>
</feature>
<evidence type="ECO:0000313" key="5">
    <source>
        <dbReference type="RefSeq" id="XP_018022483.1"/>
    </source>
</evidence>
<sequence>MDIASVGLSLYTGSMDPPVDDQAQEDEEEAEEERQRQHEMKNLLANAFDDLEDSELQQSSYYPPGDQDGGDTERDMFSDVRANDPTGNVSRSFQVHENGGNRAKSSDACKILHAAGAVNGHPRDNYDDRRNNVYYGTQQNDPHPHYTRNNEKYQDINGQTGEYGEGNYGHESDRSVTPWSDRSNSITSSNYHHGADVGVNPEAMRLNLQENTDVSYDARGGQLITTSRDGSDSLMPLQQNLLGAGSPLGQLKLLYEARGRELDKMAAEIEQLRAEKLSQVSYLQHEVTLLKGEKDRLELSRSQSQILLTEMEGQMRSLRTDHQKTLDELTEVKADRTRLRLKLQTAESHIKTLEENISDLQSVDSLAKNRQMHEDFLAKLQSSHRDELKALHVKLSNADHALQDEKHRFMELQAELQLTREKHGCILMEKSRIIKELQSSLEASQQQCDSLLAANRASDSAHALRQKIETLTEDKKQLEKELEIARAKCEERKEALENYDTALKLGVLSSVIPSDDSMAQLRIGAQKQLTYEDTLVASETEAADDSKPGASDTSLVRKLREECQHGLQVIKHMRDRVEELSQELGEQTKTIRKLQAQLKSCQVDVDVHVSTIKTLTDENNKLSEQLSKARPECLSLKTENSSLKEELASALRQVSVLLRSGNELKKVIQSMEESSVPSSNYGELASLLINHRKAIAQVENFNQLRWSELRKETDELVKDRFLWTERVGDIVATLDSLKIKICEMPNIDSNILKSLKDLFKDFKNHASRVREAQAALVEKYTTAQNDLWTVKLSLQKLENSDACNRNRIQELSDKLANEIQNGRKVLEDSLETSKRTYLKFHEDAIAHHKREFDVVRAKLEENIESLNKELTEVKALYVSVCKEKNELEKQLEGDSKDEDSGISSDRLRSAVNAVTSKYEKYILGLKQNHQQELLSIGQVKSVCSAEVQTSLVNTDDPARSLSSNSPISSNISRAELNIVSPNAEEAEDSHIAVKKLGSQLNAINSKVSELIGGIQEGQVAKTQQITDSLESYRQKFLILERQIYAALTPEERGYTLSVFEDSFARETAEGIISEYKNTIAKLKLENKKLQESFEVRVRDLLQQVKLVSESNEKMMNEMANIQRQHSASKAEGIDVESIVESIDSLRHQMELMSKDHAEVVCRRDAEIKELNSSRNVEQLRFVQELNNLKEEMSLAKKEVDELNQELVLEREAGIVARNKLKDKFRRLQAYVEEVRNAADKRVDHYIKEAERVQREGDENRLKIFKCFQAYLDRAKDKLEDSVRLIIRACEENPSRDLHYVPKLARSILLTLEELKLDESLLQPKVRKLIPTPGSKKKEAGNLNEIKPAA</sequence>
<feature type="compositionally biased region" description="Polar residues" evidence="2">
    <location>
        <begin position="85"/>
        <end position="95"/>
    </location>
</feature>
<feature type="coiled-coil region" evidence="1">
    <location>
        <begin position="395"/>
        <end position="499"/>
    </location>
</feature>
<feature type="region of interest" description="Disordered" evidence="2">
    <location>
        <begin position="1"/>
        <end position="104"/>
    </location>
</feature>
<proteinExistence type="predicted"/>
<feature type="region of interest" description="Disordered" evidence="2">
    <location>
        <begin position="1330"/>
        <end position="1349"/>
    </location>
</feature>
<keyword evidence="1" id="KW-0175">Coiled coil</keyword>
<dbReference type="KEGG" id="hazt:108678542"/>
<feature type="compositionally biased region" description="Basic and acidic residues" evidence="2">
    <location>
        <begin position="121"/>
        <end position="131"/>
    </location>
</feature>
<dbReference type="GO" id="GO:0007099">
    <property type="term" value="P:centriole replication"/>
    <property type="evidence" value="ECO:0007669"/>
    <property type="project" value="TreeGrafter"/>
</dbReference>
<gene>
    <name evidence="5" type="primary">LOC108678542</name>
</gene>
<dbReference type="InterPro" id="IPR051235">
    <property type="entry name" value="CEP152/SHC-Transforming"/>
</dbReference>
<evidence type="ECO:0000259" key="3">
    <source>
        <dbReference type="Pfam" id="PF14197"/>
    </source>
</evidence>
<dbReference type="OMA" id="CQSGHTS"/>
<feature type="coiled-coil region" evidence="1">
    <location>
        <begin position="308"/>
        <end position="363"/>
    </location>
</feature>
<protein>
    <submittedName>
        <fullName evidence="5">Centrosomal protein of 152 kDa-like</fullName>
    </submittedName>
</protein>
<dbReference type="OrthoDB" id="6375869at2759"/>
<feature type="coiled-coil region" evidence="1">
    <location>
        <begin position="1178"/>
        <end position="1255"/>
    </location>
</feature>
<keyword evidence="4" id="KW-1185">Reference proteome</keyword>
<dbReference type="InterPro" id="IPR025925">
    <property type="entry name" value="PPC89_CLD"/>
</dbReference>
<dbReference type="RefSeq" id="XP_018022483.1">
    <property type="nucleotide sequence ID" value="XM_018166994.2"/>
</dbReference>
<feature type="compositionally biased region" description="Basic and acidic residues" evidence="2">
    <location>
        <begin position="71"/>
        <end position="82"/>
    </location>
</feature>
<dbReference type="GeneID" id="108678542"/>
<feature type="compositionally biased region" description="Acidic residues" evidence="2">
    <location>
        <begin position="18"/>
        <end position="32"/>
    </location>
</feature>
<feature type="coiled-coil region" evidence="1">
    <location>
        <begin position="1065"/>
        <end position="1131"/>
    </location>
</feature>
<accession>A0A8B7P8W4</accession>
<feature type="compositionally biased region" description="Basic and acidic residues" evidence="2">
    <location>
        <begin position="142"/>
        <end position="154"/>
    </location>
</feature>
<feature type="coiled-coil region" evidence="1">
    <location>
        <begin position="849"/>
        <end position="876"/>
    </location>
</feature>
<dbReference type="Gene3D" id="1.20.58.60">
    <property type="match status" value="1"/>
</dbReference>
<feature type="region of interest" description="Disordered" evidence="2">
    <location>
        <begin position="119"/>
        <end position="182"/>
    </location>
</feature>
<evidence type="ECO:0000256" key="1">
    <source>
        <dbReference type="SAM" id="Coils"/>
    </source>
</evidence>
<name>A0A8B7P8W4_HYAAZ</name>
<dbReference type="PANTHER" id="PTHR10337">
    <property type="entry name" value="SHC TRANSFORMING PROTEIN"/>
    <property type="match status" value="1"/>
</dbReference>
<reference evidence="5" key="1">
    <citation type="submission" date="2025-08" db="UniProtKB">
        <authorList>
            <consortium name="RefSeq"/>
        </authorList>
    </citation>
    <scope>IDENTIFICATION</scope>
    <source>
        <tissue evidence="5">Whole organism</tissue>
    </source>
</reference>
<dbReference type="PANTHER" id="PTHR10337:SF6">
    <property type="entry name" value="CENTROSOMAL PROTEIN OF 152 KDA"/>
    <property type="match status" value="1"/>
</dbReference>
<dbReference type="Proteomes" id="UP000694843">
    <property type="component" value="Unplaced"/>
</dbReference>
<dbReference type="GO" id="GO:0005813">
    <property type="term" value="C:centrosome"/>
    <property type="evidence" value="ECO:0007669"/>
    <property type="project" value="TreeGrafter"/>
</dbReference>
<evidence type="ECO:0000256" key="2">
    <source>
        <dbReference type="SAM" id="MobiDB-lite"/>
    </source>
</evidence>
<dbReference type="Pfam" id="PF14197">
    <property type="entry name" value="Cep57_CLD_2"/>
    <property type="match status" value="1"/>
</dbReference>
<evidence type="ECO:0000313" key="4">
    <source>
        <dbReference type="Proteomes" id="UP000694843"/>
    </source>
</evidence>